<proteinExistence type="predicted"/>
<protein>
    <submittedName>
        <fullName evidence="2">Minor capsid protein</fullName>
    </submittedName>
</protein>
<name>A0A8S5S8D6_9CAUD</name>
<sequence length="515" mass="59731">MPKKSNYWIQRALERSRADIRSADEVVKTINDAFYNCLKEIEKEISVLYYRYAEDNELDYDLANKLLTGDEYKSFRMGLEEYMDLIDSPEIQLELNTLSTRSRISHLEETFFNIQKQIDKAYIYQHEAVESLMKESLQTNYHRVIFDIGVATGETVVKDFHKLTIGEIVKEFERPWSGKNFSERIWRNRAKLKDALEEEIVKMAISGADCTQAIESVAKKMDVSKRAAATLVHTEQAYFSSLGTLKAYSEMGVDKYIYVATLDLRTSDICRDLDHEVFSIKDAQAGVNYPPMHPRCRSTTAPYTGAMEGTRTARDMFNNEVKVDKSLSYKEWHKKYVESDPKYLIEEKKWKNRHSDKKQFEKYKNLGYDGVKLFDDFQKIKYNDTKEWDIVKGYTGIVQKGEISPLVKYSNFKKHHNELEDKLIGMKTTDGVKIKSVSYHFTGRAIGTHDWANPNNSKEIMKKLNHKHVPSEALLKCVNEGKLSKKTNESCVFYTEECQIAINPHTGNLVQCNRL</sequence>
<dbReference type="EMBL" id="BK032552">
    <property type="protein sequence ID" value="DAF47233.1"/>
    <property type="molecule type" value="Genomic_DNA"/>
</dbReference>
<accession>A0A8S5S8D6</accession>
<evidence type="ECO:0000259" key="1">
    <source>
        <dbReference type="Pfam" id="PF04233"/>
    </source>
</evidence>
<organism evidence="2">
    <name type="scientific">Siphoviridae sp. ctb3910</name>
    <dbReference type="NCBI Taxonomy" id="2827897"/>
    <lineage>
        <taxon>Viruses</taxon>
        <taxon>Duplodnaviria</taxon>
        <taxon>Heunggongvirae</taxon>
        <taxon>Uroviricota</taxon>
        <taxon>Caudoviricetes</taxon>
    </lineage>
</organism>
<evidence type="ECO:0000313" key="2">
    <source>
        <dbReference type="EMBL" id="DAF47233.1"/>
    </source>
</evidence>
<reference evidence="2" key="1">
    <citation type="journal article" date="2021" name="Proc. Natl. Acad. Sci. U.S.A.">
        <title>A Catalog of Tens of Thousands of Viruses from Human Metagenomes Reveals Hidden Associations with Chronic Diseases.</title>
        <authorList>
            <person name="Tisza M.J."/>
            <person name="Buck C.B."/>
        </authorList>
    </citation>
    <scope>NUCLEOTIDE SEQUENCE</scope>
    <source>
        <strain evidence="2">Ctb3910</strain>
    </source>
</reference>
<dbReference type="InterPro" id="IPR006528">
    <property type="entry name" value="Phage_head_morphogenesis_dom"/>
</dbReference>
<dbReference type="NCBIfam" id="TIGR01641">
    <property type="entry name" value="phageSPP1_gp7"/>
    <property type="match status" value="1"/>
</dbReference>
<dbReference type="Pfam" id="PF04233">
    <property type="entry name" value="Phage_Mu_F"/>
    <property type="match status" value="1"/>
</dbReference>
<feature type="domain" description="Phage head morphogenesis" evidence="1">
    <location>
        <begin position="197"/>
        <end position="300"/>
    </location>
</feature>